<dbReference type="STRING" id="599839.J4H345"/>
<evidence type="ECO:0000256" key="9">
    <source>
        <dbReference type="ARBA" id="ARBA00023008"/>
    </source>
</evidence>
<dbReference type="AlphaFoldDB" id="J4H345"/>
<evidence type="ECO:0000256" key="12">
    <source>
        <dbReference type="SAM" id="SignalP"/>
    </source>
</evidence>
<keyword evidence="8" id="KW-0560">Oxidoreductase</keyword>
<reference evidence="16 17" key="1">
    <citation type="journal article" date="2012" name="Appl. Environ. Microbiol.">
        <title>Short-read sequencing for genomic analysis of the brown rot fungus Fibroporia radiculosa.</title>
        <authorList>
            <person name="Tang J.D."/>
            <person name="Perkins A.D."/>
            <person name="Sonstegard T.S."/>
            <person name="Schroeder S.G."/>
            <person name="Burgess S.C."/>
            <person name="Diehl S.V."/>
        </authorList>
    </citation>
    <scope>NUCLEOTIDE SEQUENCE [LARGE SCALE GENOMIC DNA]</scope>
    <source>
        <strain evidence="16 17">TFFH 294</strain>
    </source>
</reference>
<keyword evidence="10" id="KW-1015">Disulfide bond</keyword>
<dbReference type="Pfam" id="PF07732">
    <property type="entry name" value="Cu-oxidase_3"/>
    <property type="match status" value="1"/>
</dbReference>
<dbReference type="CDD" id="cd13903">
    <property type="entry name" value="CuRO_3_Tv-LCC_like"/>
    <property type="match status" value="1"/>
</dbReference>
<evidence type="ECO:0000256" key="2">
    <source>
        <dbReference type="ARBA" id="ARBA00001935"/>
    </source>
</evidence>
<feature type="domain" description="Plastocyanin-like" evidence="15">
    <location>
        <begin position="31"/>
        <end position="148"/>
    </location>
</feature>
<dbReference type="InParanoid" id="J4H345"/>
<evidence type="ECO:0000313" key="17">
    <source>
        <dbReference type="Proteomes" id="UP000006352"/>
    </source>
</evidence>
<dbReference type="InterPro" id="IPR033138">
    <property type="entry name" value="Cu_oxidase_CS"/>
</dbReference>
<name>J4H345_9APHY</name>
<feature type="signal peptide" evidence="12">
    <location>
        <begin position="1"/>
        <end position="15"/>
    </location>
</feature>
<dbReference type="GO" id="GO:0005576">
    <property type="term" value="C:extracellular region"/>
    <property type="evidence" value="ECO:0007669"/>
    <property type="project" value="UniProtKB-SubCell"/>
</dbReference>
<dbReference type="InterPro" id="IPR008972">
    <property type="entry name" value="Cupredoxin"/>
</dbReference>
<evidence type="ECO:0000256" key="7">
    <source>
        <dbReference type="ARBA" id="ARBA00022723"/>
    </source>
</evidence>
<dbReference type="Pfam" id="PF00394">
    <property type="entry name" value="Cu-oxidase"/>
    <property type="match status" value="1"/>
</dbReference>
<dbReference type="InterPro" id="IPR045087">
    <property type="entry name" value="Cu-oxidase_fam"/>
</dbReference>
<dbReference type="InterPro" id="IPR001117">
    <property type="entry name" value="Cu-oxidase_2nd"/>
</dbReference>
<evidence type="ECO:0000256" key="4">
    <source>
        <dbReference type="ARBA" id="ARBA00010609"/>
    </source>
</evidence>
<dbReference type="GO" id="GO:0005507">
    <property type="term" value="F:copper ion binding"/>
    <property type="evidence" value="ECO:0007669"/>
    <property type="project" value="InterPro"/>
</dbReference>
<proteinExistence type="inferred from homology"/>
<dbReference type="Proteomes" id="UP000006352">
    <property type="component" value="Unassembled WGS sequence"/>
</dbReference>
<evidence type="ECO:0000256" key="10">
    <source>
        <dbReference type="ARBA" id="ARBA00023157"/>
    </source>
</evidence>
<evidence type="ECO:0000313" key="16">
    <source>
        <dbReference type="EMBL" id="CCM02634.1"/>
    </source>
</evidence>
<evidence type="ECO:0000259" key="14">
    <source>
        <dbReference type="Pfam" id="PF07731"/>
    </source>
</evidence>
<evidence type="ECO:0000256" key="3">
    <source>
        <dbReference type="ARBA" id="ARBA00004613"/>
    </source>
</evidence>
<evidence type="ECO:0000259" key="15">
    <source>
        <dbReference type="Pfam" id="PF07732"/>
    </source>
</evidence>
<sequence length="521" mass="57494">MLLLALAAGVLLVQARRSSIGPVAELALVNANVTPDGFTRLAVLPNGLLPGPPITGYKGDNFKINVHNYLTDHTMNETATVHWHGIYQHGTNWADGTSMVSQCPLTSGDSFLYDFSVPDQAGTFWYHSHEGLQYCDGLRGPFIVYDPHDPHKDLYDVDDDNTIITLFDWYHEPALEIPLFGNPDSILINGMGRSLNDSVSPLSVITVTPGLRYRFRLISMSCNPYFNFTIDGHNFTIIEADGQNTQPLPGINFVQIHSGQRYSFILEANQPIANYWIRAPAESESLSPTPPPQPGMAILRYRGAPEVEPETKSELVQYPLIETNLHALTNPAAPGVPTIDGADVDINLNVTFNLTELTYYVNDYTFAKPPVPILLQILSGKYAAQDLLPAGAVYTLPRNKTIQVTMPGGVFPAQHPMHLHGSSFSVIKSAGTGPADVGYNFVDPVRRDTVNIGLAGDFVTIRFDTHNPGPWMLHCHIDFHLYMGYAIVFAEDPEDTRHVNHPPPAWNELCPKYDTLPPADT</sequence>
<keyword evidence="6" id="KW-0964">Secreted</keyword>
<accession>J4H345</accession>
<keyword evidence="9" id="KW-0186">Copper</keyword>
<dbReference type="SUPFAM" id="SSF49503">
    <property type="entry name" value="Cupredoxins"/>
    <property type="match status" value="3"/>
</dbReference>
<dbReference type="HOGENOM" id="CLU_006504_2_1_1"/>
<evidence type="ECO:0000256" key="1">
    <source>
        <dbReference type="ARBA" id="ARBA00000349"/>
    </source>
</evidence>
<keyword evidence="17" id="KW-1185">Reference proteome</keyword>
<feature type="domain" description="Plastocyanin-like" evidence="13">
    <location>
        <begin position="161"/>
        <end position="304"/>
    </location>
</feature>
<comment type="subcellular location">
    <subcellularLocation>
        <location evidence="3">Secreted</location>
    </subcellularLocation>
</comment>
<evidence type="ECO:0000256" key="5">
    <source>
        <dbReference type="ARBA" id="ARBA00012297"/>
    </source>
</evidence>
<dbReference type="EMBL" id="HE797087">
    <property type="protein sequence ID" value="CCM02634.1"/>
    <property type="molecule type" value="Genomic_DNA"/>
</dbReference>
<dbReference type="PANTHER" id="PTHR11709:SF394">
    <property type="entry name" value="FI03373P-RELATED"/>
    <property type="match status" value="1"/>
</dbReference>
<organism evidence="16 17">
    <name type="scientific">Fibroporia radiculosa</name>
    <dbReference type="NCBI Taxonomy" id="599839"/>
    <lineage>
        <taxon>Eukaryota</taxon>
        <taxon>Fungi</taxon>
        <taxon>Dikarya</taxon>
        <taxon>Basidiomycota</taxon>
        <taxon>Agaricomycotina</taxon>
        <taxon>Agaricomycetes</taxon>
        <taxon>Polyporales</taxon>
        <taxon>Fibroporiaceae</taxon>
        <taxon>Fibroporia</taxon>
    </lineage>
</organism>
<keyword evidence="11" id="KW-0325">Glycoprotein</keyword>
<dbReference type="FunFam" id="2.60.40.420:FF:000045">
    <property type="entry name" value="Laccase 2"/>
    <property type="match status" value="1"/>
</dbReference>
<gene>
    <name evidence="16" type="ORF">FIBRA_04738</name>
</gene>
<keyword evidence="12" id="KW-0732">Signal</keyword>
<evidence type="ECO:0000256" key="11">
    <source>
        <dbReference type="ARBA" id="ARBA00023180"/>
    </source>
</evidence>
<comment type="cofactor">
    <cofactor evidence="2">
        <name>Cu cation</name>
        <dbReference type="ChEBI" id="CHEBI:23378"/>
    </cofactor>
</comment>
<evidence type="ECO:0000256" key="8">
    <source>
        <dbReference type="ARBA" id="ARBA00023002"/>
    </source>
</evidence>
<dbReference type="PANTHER" id="PTHR11709">
    <property type="entry name" value="MULTI-COPPER OXIDASE"/>
    <property type="match status" value="1"/>
</dbReference>
<dbReference type="InterPro" id="IPR011707">
    <property type="entry name" value="Cu-oxidase-like_N"/>
</dbReference>
<comment type="similarity">
    <text evidence="4">Belongs to the multicopper oxidase family.</text>
</comment>
<dbReference type="PROSITE" id="PS00079">
    <property type="entry name" value="MULTICOPPER_OXIDASE1"/>
    <property type="match status" value="1"/>
</dbReference>
<dbReference type="RefSeq" id="XP_012181917.1">
    <property type="nucleotide sequence ID" value="XM_012326527.1"/>
</dbReference>
<feature type="chain" id="PRO_5012994550" description="laccase" evidence="12">
    <location>
        <begin position="16"/>
        <end position="521"/>
    </location>
</feature>
<dbReference type="EC" id="1.10.3.2" evidence="5"/>
<dbReference type="GeneID" id="24097545"/>
<dbReference type="Pfam" id="PF07731">
    <property type="entry name" value="Cu-oxidase_2"/>
    <property type="match status" value="1"/>
</dbReference>
<dbReference type="Gene3D" id="2.60.40.420">
    <property type="entry name" value="Cupredoxins - blue copper proteins"/>
    <property type="match status" value="3"/>
</dbReference>
<dbReference type="GO" id="GO:0052716">
    <property type="term" value="F:hydroquinone:oxygen oxidoreductase activity"/>
    <property type="evidence" value="ECO:0007669"/>
    <property type="project" value="UniProtKB-EC"/>
</dbReference>
<evidence type="ECO:0000259" key="13">
    <source>
        <dbReference type="Pfam" id="PF00394"/>
    </source>
</evidence>
<feature type="domain" description="Plastocyanin-like" evidence="14">
    <location>
        <begin position="368"/>
        <end position="494"/>
    </location>
</feature>
<dbReference type="OrthoDB" id="2121828at2759"/>
<evidence type="ECO:0000256" key="6">
    <source>
        <dbReference type="ARBA" id="ARBA00022525"/>
    </source>
</evidence>
<protein>
    <recommendedName>
        <fullName evidence="5">laccase</fullName>
        <ecNumber evidence="5">1.10.3.2</ecNumber>
    </recommendedName>
</protein>
<comment type="catalytic activity">
    <reaction evidence="1">
        <text>4 hydroquinone + O2 = 4 benzosemiquinone + 2 H2O</text>
        <dbReference type="Rhea" id="RHEA:11276"/>
        <dbReference type="ChEBI" id="CHEBI:15377"/>
        <dbReference type="ChEBI" id="CHEBI:15379"/>
        <dbReference type="ChEBI" id="CHEBI:17594"/>
        <dbReference type="ChEBI" id="CHEBI:17977"/>
        <dbReference type="EC" id="1.10.3.2"/>
    </reaction>
</comment>
<dbReference type="InterPro" id="IPR011706">
    <property type="entry name" value="Cu-oxidase_C"/>
</dbReference>
<keyword evidence="7" id="KW-0479">Metal-binding</keyword>